<dbReference type="PANTHER" id="PTHR42858:SF1">
    <property type="entry name" value="LD15494P"/>
    <property type="match status" value="1"/>
</dbReference>
<dbReference type="Proteomes" id="UP000242180">
    <property type="component" value="Unassembled WGS sequence"/>
</dbReference>
<keyword evidence="2" id="KW-1185">Reference proteome</keyword>
<dbReference type="OrthoDB" id="7042322at2759"/>
<organism evidence="1 2">
    <name type="scientific">Syncephalastrum racemosum</name>
    <name type="common">Filamentous fungus</name>
    <dbReference type="NCBI Taxonomy" id="13706"/>
    <lineage>
        <taxon>Eukaryota</taxon>
        <taxon>Fungi</taxon>
        <taxon>Fungi incertae sedis</taxon>
        <taxon>Mucoromycota</taxon>
        <taxon>Mucoromycotina</taxon>
        <taxon>Mucoromycetes</taxon>
        <taxon>Mucorales</taxon>
        <taxon>Syncephalastraceae</taxon>
        <taxon>Syncephalastrum</taxon>
    </lineage>
</organism>
<dbReference type="STRING" id="13706.A0A1X2H4K0"/>
<evidence type="ECO:0000313" key="2">
    <source>
        <dbReference type="Proteomes" id="UP000242180"/>
    </source>
</evidence>
<evidence type="ECO:0008006" key="3">
    <source>
        <dbReference type="Google" id="ProtNLM"/>
    </source>
</evidence>
<proteinExistence type="predicted"/>
<gene>
    <name evidence="1" type="ORF">BCR43DRAFT_496740</name>
</gene>
<comment type="caution">
    <text evidence="1">The sequence shown here is derived from an EMBL/GenBank/DDBJ whole genome shotgun (WGS) entry which is preliminary data.</text>
</comment>
<protein>
    <recommendedName>
        <fullName evidence="3">Pyridoxal phosphate-dependent transferase</fullName>
    </recommendedName>
</protein>
<accession>A0A1X2H4K0</accession>
<dbReference type="OMA" id="IDIIQTH"/>
<dbReference type="InterPro" id="IPR015422">
    <property type="entry name" value="PyrdxlP-dep_Trfase_small"/>
</dbReference>
<evidence type="ECO:0000313" key="1">
    <source>
        <dbReference type="EMBL" id="ORY93333.1"/>
    </source>
</evidence>
<name>A0A1X2H4K0_SYNRA</name>
<dbReference type="AlphaFoldDB" id="A0A1X2H4K0"/>
<dbReference type="Gene3D" id="3.90.1150.10">
    <property type="entry name" value="Aspartate Aminotransferase, domain 1"/>
    <property type="match status" value="1"/>
</dbReference>
<dbReference type="PANTHER" id="PTHR42858">
    <property type="entry name" value="AMINOTRANSFERASE"/>
    <property type="match status" value="1"/>
</dbReference>
<sequence>MLDTSKPQLCLRQHIQGIKAALHERLHHGLWIPIQKHLIPLGCQATLPRGGYFVWLRLPDGMNFEMLDKSIQDLQLDISVGSGTLFAVPGQPAFHDCLRLCFAHYNPQQLAYGIQKLAEAVEHTGSRKY</sequence>
<dbReference type="InParanoid" id="A0A1X2H4K0"/>
<dbReference type="SUPFAM" id="SSF53383">
    <property type="entry name" value="PLP-dependent transferases"/>
    <property type="match status" value="1"/>
</dbReference>
<dbReference type="EMBL" id="MCGN01000009">
    <property type="protein sequence ID" value="ORY93333.1"/>
    <property type="molecule type" value="Genomic_DNA"/>
</dbReference>
<dbReference type="InterPro" id="IPR015424">
    <property type="entry name" value="PyrdxlP-dep_Trfase"/>
</dbReference>
<dbReference type="GO" id="GO:0047536">
    <property type="term" value="F:2-aminoadipate transaminase activity"/>
    <property type="evidence" value="ECO:0007669"/>
    <property type="project" value="TreeGrafter"/>
</dbReference>
<reference evidence="1 2" key="1">
    <citation type="submission" date="2016-07" db="EMBL/GenBank/DDBJ databases">
        <title>Pervasive Adenine N6-methylation of Active Genes in Fungi.</title>
        <authorList>
            <consortium name="DOE Joint Genome Institute"/>
            <person name="Mondo S.J."/>
            <person name="Dannebaum R.O."/>
            <person name="Kuo R.C."/>
            <person name="Labutti K."/>
            <person name="Haridas S."/>
            <person name="Kuo A."/>
            <person name="Salamov A."/>
            <person name="Ahrendt S.R."/>
            <person name="Lipzen A."/>
            <person name="Sullivan W."/>
            <person name="Andreopoulos W.B."/>
            <person name="Clum A."/>
            <person name="Lindquist E."/>
            <person name="Daum C."/>
            <person name="Ramamoorthy G.K."/>
            <person name="Gryganskyi A."/>
            <person name="Culley D."/>
            <person name="Magnuson J.K."/>
            <person name="James T.Y."/>
            <person name="O'Malley M.A."/>
            <person name="Stajich J.E."/>
            <person name="Spatafora J.W."/>
            <person name="Visel A."/>
            <person name="Grigoriev I.V."/>
        </authorList>
    </citation>
    <scope>NUCLEOTIDE SEQUENCE [LARGE SCALE GENOMIC DNA]</scope>
    <source>
        <strain evidence="1 2">NRRL 2496</strain>
    </source>
</reference>